<dbReference type="EMBL" id="BSPK01000025">
    <property type="protein sequence ID" value="GLS63608.1"/>
    <property type="molecule type" value="Genomic_DNA"/>
</dbReference>
<evidence type="ECO:0000313" key="4">
    <source>
        <dbReference type="EMBL" id="GLS63608.1"/>
    </source>
</evidence>
<dbReference type="EMBL" id="BJZU01000052">
    <property type="protein sequence ID" value="GEP04782.1"/>
    <property type="molecule type" value="Genomic_DNA"/>
</dbReference>
<evidence type="ECO:0000313" key="3">
    <source>
        <dbReference type="EMBL" id="GEP04782.1"/>
    </source>
</evidence>
<dbReference type="Proteomes" id="UP001156856">
    <property type="component" value="Unassembled WGS sequence"/>
</dbReference>
<feature type="domain" description="DUF6894" evidence="2">
    <location>
        <begin position="4"/>
        <end position="70"/>
    </location>
</feature>
<evidence type="ECO:0000313" key="6">
    <source>
        <dbReference type="Proteomes" id="UP001156856"/>
    </source>
</evidence>
<dbReference type="RefSeq" id="WP_238178826.1">
    <property type="nucleotide sequence ID" value="NZ_BJZU01000052.1"/>
</dbReference>
<evidence type="ECO:0000259" key="2">
    <source>
        <dbReference type="Pfam" id="PF21834"/>
    </source>
</evidence>
<dbReference type="AlphaFoldDB" id="A0A512J4C6"/>
<dbReference type="InterPro" id="IPR054189">
    <property type="entry name" value="DUF6894"/>
</dbReference>
<keyword evidence="6" id="KW-1185">Reference proteome</keyword>
<dbReference type="Proteomes" id="UP000321960">
    <property type="component" value="Unassembled WGS sequence"/>
</dbReference>
<keyword evidence="1" id="KW-0175">Coiled coil</keyword>
<reference evidence="3 5" key="3">
    <citation type="submission" date="2019-07" db="EMBL/GenBank/DDBJ databases">
        <title>Whole genome shotgun sequence of Methylobacterium oxalidis NBRC 107715.</title>
        <authorList>
            <person name="Hosoyama A."/>
            <person name="Uohara A."/>
            <person name="Ohji S."/>
            <person name="Ichikawa N."/>
        </authorList>
    </citation>
    <scope>NUCLEOTIDE SEQUENCE [LARGE SCALE GENOMIC DNA]</scope>
    <source>
        <strain evidence="3 5">NBRC 107715</strain>
    </source>
</reference>
<organism evidence="3 5">
    <name type="scientific">Methylobacterium oxalidis</name>
    <dbReference type="NCBI Taxonomy" id="944322"/>
    <lineage>
        <taxon>Bacteria</taxon>
        <taxon>Pseudomonadati</taxon>
        <taxon>Pseudomonadota</taxon>
        <taxon>Alphaproteobacteria</taxon>
        <taxon>Hyphomicrobiales</taxon>
        <taxon>Methylobacteriaceae</taxon>
        <taxon>Methylobacterium</taxon>
    </lineage>
</organism>
<reference evidence="4" key="4">
    <citation type="submission" date="2023-01" db="EMBL/GenBank/DDBJ databases">
        <title>Draft genome sequence of Methylobacterium oxalidis strain NBRC 107715.</title>
        <authorList>
            <person name="Sun Q."/>
            <person name="Mori K."/>
        </authorList>
    </citation>
    <scope>NUCLEOTIDE SEQUENCE</scope>
    <source>
        <strain evidence="4">NBRC 107715</strain>
    </source>
</reference>
<protein>
    <recommendedName>
        <fullName evidence="2">DUF6894 domain-containing protein</fullName>
    </recommendedName>
</protein>
<dbReference type="Pfam" id="PF21834">
    <property type="entry name" value="DUF6894"/>
    <property type="match status" value="1"/>
</dbReference>
<proteinExistence type="predicted"/>
<reference evidence="4" key="1">
    <citation type="journal article" date="2014" name="Int. J. Syst. Evol. Microbiol.">
        <title>Complete genome of a new Firmicutes species belonging to the dominant human colonic microbiota ('Ruminococcus bicirculans') reveals two chromosomes and a selective capacity to utilize plant glucans.</title>
        <authorList>
            <consortium name="NISC Comparative Sequencing Program"/>
            <person name="Wegmann U."/>
            <person name="Louis P."/>
            <person name="Goesmann A."/>
            <person name="Henrissat B."/>
            <person name="Duncan S.H."/>
            <person name="Flint H.J."/>
        </authorList>
    </citation>
    <scope>NUCLEOTIDE SEQUENCE</scope>
    <source>
        <strain evidence="4">NBRC 107715</strain>
    </source>
</reference>
<sequence length="94" mass="10674">MLKRFYFDLVSRERVIPDRTGIEAADLEEALEEAEAALQEMRESGEAAEFDEGWSLLIRDEAGASLRKLPILVYLAFTQLMMDAGELLMFVTET</sequence>
<feature type="coiled-coil region" evidence="1">
    <location>
        <begin position="24"/>
        <end position="51"/>
    </location>
</feature>
<gene>
    <name evidence="4" type="ORF">GCM10007888_19890</name>
    <name evidence="3" type="ORF">MOX02_28200</name>
</gene>
<evidence type="ECO:0000313" key="5">
    <source>
        <dbReference type="Proteomes" id="UP000321960"/>
    </source>
</evidence>
<accession>A0A512J4C6</accession>
<name>A0A512J4C6_9HYPH</name>
<evidence type="ECO:0000256" key="1">
    <source>
        <dbReference type="SAM" id="Coils"/>
    </source>
</evidence>
<reference evidence="6" key="2">
    <citation type="journal article" date="2019" name="Int. J. Syst. Evol. Microbiol.">
        <title>The Global Catalogue of Microorganisms (GCM) 10K type strain sequencing project: providing services to taxonomists for standard genome sequencing and annotation.</title>
        <authorList>
            <consortium name="The Broad Institute Genomics Platform"/>
            <consortium name="The Broad Institute Genome Sequencing Center for Infectious Disease"/>
            <person name="Wu L."/>
            <person name="Ma J."/>
        </authorList>
    </citation>
    <scope>NUCLEOTIDE SEQUENCE [LARGE SCALE GENOMIC DNA]</scope>
    <source>
        <strain evidence="6">NBRC 107715</strain>
    </source>
</reference>
<comment type="caution">
    <text evidence="3">The sequence shown here is derived from an EMBL/GenBank/DDBJ whole genome shotgun (WGS) entry which is preliminary data.</text>
</comment>